<accession>A0A1X0Q667</accession>
<name>A0A1X0Q667_9MICR</name>
<dbReference type="Pfam" id="PF13358">
    <property type="entry name" value="DDE_3"/>
    <property type="match status" value="1"/>
</dbReference>
<comment type="caution">
    <text evidence="2">The sequence shown here is derived from an EMBL/GenBank/DDBJ whole genome shotgun (WGS) entry which is preliminary data.</text>
</comment>
<dbReference type="VEuPathDB" id="MicrosporidiaDB:A0H76_1084"/>
<gene>
    <name evidence="2" type="primary">TCB2</name>
    <name evidence="2" type="ORF">A0H76_1084</name>
</gene>
<dbReference type="AlphaFoldDB" id="A0A1X0Q667"/>
<dbReference type="Proteomes" id="UP000192501">
    <property type="component" value="Unassembled WGS sequence"/>
</dbReference>
<dbReference type="Gene3D" id="3.30.420.10">
    <property type="entry name" value="Ribonuclease H-like superfamily/Ribonuclease H"/>
    <property type="match status" value="1"/>
</dbReference>
<dbReference type="PANTHER" id="PTHR47326:SF1">
    <property type="entry name" value="HTH PSQ-TYPE DOMAIN-CONTAINING PROTEIN"/>
    <property type="match status" value="1"/>
</dbReference>
<proteinExistence type="predicted"/>
<organism evidence="2 3">
    <name type="scientific">Hepatospora eriocheir</name>
    <dbReference type="NCBI Taxonomy" id="1081669"/>
    <lineage>
        <taxon>Eukaryota</taxon>
        <taxon>Fungi</taxon>
        <taxon>Fungi incertae sedis</taxon>
        <taxon>Microsporidia</taxon>
        <taxon>Hepatosporidae</taxon>
        <taxon>Hepatospora</taxon>
    </lineage>
</organism>
<reference evidence="2 3" key="1">
    <citation type="journal article" date="2017" name="Environ. Microbiol.">
        <title>Decay of the glycolytic pathway and adaptation to intranuclear parasitism within Enterocytozoonidae microsporidia.</title>
        <authorList>
            <person name="Wiredu Boakye D."/>
            <person name="Jaroenlak P."/>
            <person name="Prachumwat A."/>
            <person name="Williams T.A."/>
            <person name="Bateman K.S."/>
            <person name="Itsathitphaisarn O."/>
            <person name="Sritunyalucksana K."/>
            <person name="Paszkiewicz K.H."/>
            <person name="Moore K.A."/>
            <person name="Stentiford G.D."/>
            <person name="Williams B.A."/>
        </authorList>
    </citation>
    <scope>NUCLEOTIDE SEQUENCE [LARGE SCALE GENOMIC DNA]</scope>
    <source>
        <strain evidence="3">canceri</strain>
    </source>
</reference>
<dbReference type="EMBL" id="LTAI01001602">
    <property type="protein sequence ID" value="ORD95251.1"/>
    <property type="molecule type" value="Genomic_DNA"/>
</dbReference>
<dbReference type="GO" id="GO:0003676">
    <property type="term" value="F:nucleic acid binding"/>
    <property type="evidence" value="ECO:0007669"/>
    <property type="project" value="InterPro"/>
</dbReference>
<feature type="domain" description="Tc1-like transposase DDE" evidence="1">
    <location>
        <begin position="5"/>
        <end position="104"/>
    </location>
</feature>
<evidence type="ECO:0000313" key="3">
    <source>
        <dbReference type="Proteomes" id="UP000192501"/>
    </source>
</evidence>
<dbReference type="InterPro" id="IPR038717">
    <property type="entry name" value="Tc1-like_DDE_dom"/>
</dbReference>
<protein>
    <submittedName>
        <fullName evidence="2">TCB2</fullName>
    </submittedName>
</protein>
<dbReference type="InterPro" id="IPR036397">
    <property type="entry name" value="RNaseH_sf"/>
</dbReference>
<sequence>MFWGCISSKGVGRLVEIESTMTAGVYKQILAQNLNVSAREMGLDEYIFMHDNDPKHTSRLVTNWIDEKNIDVLDWPPQSPDLNPIEAVWAYVKAKLSKFGKLKKNELRENIKEIWCGIPNNLVFKYVRSFHKRCLEVFKNKGHNTKY</sequence>
<dbReference type="VEuPathDB" id="MicrosporidiaDB:HERIO_2445"/>
<evidence type="ECO:0000259" key="1">
    <source>
        <dbReference type="Pfam" id="PF13358"/>
    </source>
</evidence>
<evidence type="ECO:0000313" key="2">
    <source>
        <dbReference type="EMBL" id="ORD95251.1"/>
    </source>
</evidence>
<dbReference type="PANTHER" id="PTHR47326">
    <property type="entry name" value="TRANSPOSABLE ELEMENT TC3 TRANSPOSASE-LIKE PROTEIN"/>
    <property type="match status" value="1"/>
</dbReference>